<reference evidence="2 3" key="1">
    <citation type="journal article" date="2019" name="New Phytol.">
        <title>Comparative genomics reveals unique wood-decay strategies and fruiting body development in the Schizophyllaceae.</title>
        <authorList>
            <person name="Almasi E."/>
            <person name="Sahu N."/>
            <person name="Krizsan K."/>
            <person name="Balint B."/>
            <person name="Kovacs G.M."/>
            <person name="Kiss B."/>
            <person name="Cseklye J."/>
            <person name="Drula E."/>
            <person name="Henrissat B."/>
            <person name="Nagy I."/>
            <person name="Chovatia M."/>
            <person name="Adam C."/>
            <person name="LaButti K."/>
            <person name="Lipzen A."/>
            <person name="Riley R."/>
            <person name="Grigoriev I.V."/>
            <person name="Nagy L.G."/>
        </authorList>
    </citation>
    <scope>NUCLEOTIDE SEQUENCE [LARGE SCALE GENOMIC DNA]</scope>
    <source>
        <strain evidence="2 3">NL-1724</strain>
    </source>
</reference>
<feature type="compositionally biased region" description="Polar residues" evidence="1">
    <location>
        <begin position="31"/>
        <end position="51"/>
    </location>
</feature>
<feature type="compositionally biased region" description="Basic and acidic residues" evidence="1">
    <location>
        <begin position="83"/>
        <end position="101"/>
    </location>
</feature>
<comment type="caution">
    <text evidence="2">The sequence shown here is derived from an EMBL/GenBank/DDBJ whole genome shotgun (WGS) entry which is preliminary data.</text>
</comment>
<proteinExistence type="predicted"/>
<evidence type="ECO:0000313" key="3">
    <source>
        <dbReference type="Proteomes" id="UP000320762"/>
    </source>
</evidence>
<sequence>MMSGEYKLAIVDRVHGNRLWDVTPNFRGQQNRQELTQYSSNKTESVTSGQSAPRDALRDRAAHGSEIKQRIEAGWRSPGGEQPQRESMDSERERTEGEREPAGGAASVRARDDTPRRPVSDVGQPSHARRREGVLCSTSGTRPGPVVGWIYGRHSFIRYPRAVHEH</sequence>
<feature type="region of interest" description="Disordered" evidence="1">
    <location>
        <begin position="31"/>
        <end position="144"/>
    </location>
</feature>
<organism evidence="2 3">
    <name type="scientific">Schizophyllum amplum</name>
    <dbReference type="NCBI Taxonomy" id="97359"/>
    <lineage>
        <taxon>Eukaryota</taxon>
        <taxon>Fungi</taxon>
        <taxon>Dikarya</taxon>
        <taxon>Basidiomycota</taxon>
        <taxon>Agaricomycotina</taxon>
        <taxon>Agaricomycetes</taxon>
        <taxon>Agaricomycetidae</taxon>
        <taxon>Agaricales</taxon>
        <taxon>Schizophyllaceae</taxon>
        <taxon>Schizophyllum</taxon>
    </lineage>
</organism>
<dbReference type="AlphaFoldDB" id="A0A550CWC0"/>
<gene>
    <name evidence="2" type="ORF">BD626DRAFT_5635</name>
</gene>
<evidence type="ECO:0000313" key="2">
    <source>
        <dbReference type="EMBL" id="TRM69092.1"/>
    </source>
</evidence>
<name>A0A550CWC0_9AGAR</name>
<dbReference type="EMBL" id="VDMD01000001">
    <property type="protein sequence ID" value="TRM69092.1"/>
    <property type="molecule type" value="Genomic_DNA"/>
</dbReference>
<accession>A0A550CWC0</accession>
<keyword evidence="3" id="KW-1185">Reference proteome</keyword>
<protein>
    <submittedName>
        <fullName evidence="2">Uncharacterized protein</fullName>
    </submittedName>
</protein>
<feature type="compositionally biased region" description="Basic and acidic residues" evidence="1">
    <location>
        <begin position="109"/>
        <end position="119"/>
    </location>
</feature>
<dbReference type="Proteomes" id="UP000320762">
    <property type="component" value="Unassembled WGS sequence"/>
</dbReference>
<feature type="compositionally biased region" description="Basic and acidic residues" evidence="1">
    <location>
        <begin position="55"/>
        <end position="73"/>
    </location>
</feature>
<evidence type="ECO:0000256" key="1">
    <source>
        <dbReference type="SAM" id="MobiDB-lite"/>
    </source>
</evidence>